<dbReference type="GO" id="GO:1990904">
    <property type="term" value="C:ribonucleoprotein complex"/>
    <property type="evidence" value="ECO:0007669"/>
    <property type="project" value="UniProtKB-KW"/>
</dbReference>
<keyword evidence="3 6" id="KW-0687">Ribonucleoprotein</keyword>
<evidence type="ECO:0000256" key="6">
    <source>
        <dbReference type="RuleBase" id="RU366057"/>
    </source>
</evidence>
<comment type="subunit">
    <text evidence="4">Component of the small ribosomal subunit.</text>
</comment>
<comment type="function">
    <text evidence="5">Component of the small ribosomal subunit. The ribosome is a large ribonucleoprotein complex responsible for the synthesis of proteins in the cell.</text>
</comment>
<organism evidence="7 8">
    <name type="scientific">Artemia franciscana</name>
    <name type="common">Brine shrimp</name>
    <name type="synonym">Artemia sanfranciscana</name>
    <dbReference type="NCBI Taxonomy" id="6661"/>
    <lineage>
        <taxon>Eukaryota</taxon>
        <taxon>Metazoa</taxon>
        <taxon>Ecdysozoa</taxon>
        <taxon>Arthropoda</taxon>
        <taxon>Crustacea</taxon>
        <taxon>Branchiopoda</taxon>
        <taxon>Anostraca</taxon>
        <taxon>Artemiidae</taxon>
        <taxon>Artemia</taxon>
    </lineage>
</organism>
<evidence type="ECO:0000256" key="2">
    <source>
        <dbReference type="ARBA" id="ARBA00022980"/>
    </source>
</evidence>
<evidence type="ECO:0000313" key="8">
    <source>
        <dbReference type="Proteomes" id="UP001187531"/>
    </source>
</evidence>
<proteinExistence type="inferred from homology"/>
<evidence type="ECO:0000313" key="7">
    <source>
        <dbReference type="EMBL" id="KAK2719165.1"/>
    </source>
</evidence>
<gene>
    <name evidence="7" type="ORF">QYM36_004861</name>
</gene>
<comment type="caution">
    <text evidence="7">The sequence shown here is derived from an EMBL/GenBank/DDBJ whole genome shotgun (WGS) entry which is preliminary data.</text>
</comment>
<dbReference type="PANTHER" id="PTHR12850">
    <property type="entry name" value="40S RIBOSOMAL PROTEIN S25"/>
    <property type="match status" value="1"/>
</dbReference>
<dbReference type="AlphaFoldDB" id="A0AA88I089"/>
<evidence type="ECO:0000256" key="3">
    <source>
        <dbReference type="ARBA" id="ARBA00023274"/>
    </source>
</evidence>
<dbReference type="InterPro" id="IPR004977">
    <property type="entry name" value="Ribosomal_eS25"/>
</dbReference>
<dbReference type="InterPro" id="IPR036388">
    <property type="entry name" value="WH-like_DNA-bd_sf"/>
</dbReference>
<reference evidence="7" key="1">
    <citation type="submission" date="2023-07" db="EMBL/GenBank/DDBJ databases">
        <title>Chromosome-level genome assembly of Artemia franciscana.</title>
        <authorList>
            <person name="Jo E."/>
        </authorList>
    </citation>
    <scope>NUCLEOTIDE SEQUENCE</scope>
    <source>
        <tissue evidence="7">Whole body</tissue>
    </source>
</reference>
<name>A0AA88I089_ARTSF</name>
<dbReference type="Gene3D" id="1.10.10.10">
    <property type="entry name" value="Winged helix-like DNA-binding domain superfamily/Winged helix DNA-binding domain"/>
    <property type="match status" value="1"/>
</dbReference>
<protein>
    <recommendedName>
        <fullName evidence="6">40S ribosomal protein S25</fullName>
    </recommendedName>
</protein>
<comment type="similarity">
    <text evidence="1 6">Belongs to the eukaryotic ribosomal protein eS25 family.</text>
</comment>
<dbReference type="Pfam" id="PF03297">
    <property type="entry name" value="Ribosomal_S25"/>
    <property type="match status" value="1"/>
</dbReference>
<dbReference type="EMBL" id="JAVRJZ010000008">
    <property type="protein sequence ID" value="KAK2719165.1"/>
    <property type="molecule type" value="Genomic_DNA"/>
</dbReference>
<evidence type="ECO:0000256" key="1">
    <source>
        <dbReference type="ARBA" id="ARBA00009106"/>
    </source>
</evidence>
<sequence>MLESYGDDYDADLLLVDDPPKVNESVKLISNQMQSEFVAYPVMLLKSIDVDVATFSKEIIVTESCYYLVRDKLNNLVLFDQSTYDKLLKEVPSYKLITPAIVSERMKIRGSLARHALEADLHRTTKAEEAAA</sequence>
<dbReference type="GO" id="GO:0005840">
    <property type="term" value="C:ribosome"/>
    <property type="evidence" value="ECO:0007669"/>
    <property type="project" value="UniProtKB-KW"/>
</dbReference>
<evidence type="ECO:0000256" key="5">
    <source>
        <dbReference type="ARBA" id="ARBA00045746"/>
    </source>
</evidence>
<evidence type="ECO:0000256" key="4">
    <source>
        <dbReference type="ARBA" id="ARBA00035021"/>
    </source>
</evidence>
<dbReference type="Proteomes" id="UP001187531">
    <property type="component" value="Unassembled WGS sequence"/>
</dbReference>
<accession>A0AA88I089</accession>
<keyword evidence="8" id="KW-1185">Reference proteome</keyword>
<keyword evidence="2 6" id="KW-0689">Ribosomal protein</keyword>